<dbReference type="Pfam" id="PF00665">
    <property type="entry name" value="rve"/>
    <property type="match status" value="1"/>
</dbReference>
<evidence type="ECO:0000256" key="1">
    <source>
        <dbReference type="ARBA" id="ARBA00022679"/>
    </source>
</evidence>
<dbReference type="InterPro" id="IPR012337">
    <property type="entry name" value="RNaseH-like_sf"/>
</dbReference>
<accession>A0ABQ5E6L6</accession>
<evidence type="ECO:0000256" key="6">
    <source>
        <dbReference type="ARBA" id="ARBA00022918"/>
    </source>
</evidence>
<dbReference type="SUPFAM" id="SSF53098">
    <property type="entry name" value="Ribonuclease H-like"/>
    <property type="match status" value="1"/>
</dbReference>
<evidence type="ECO:0000259" key="7">
    <source>
        <dbReference type="PROSITE" id="PS50994"/>
    </source>
</evidence>
<evidence type="ECO:0000256" key="5">
    <source>
        <dbReference type="ARBA" id="ARBA00022801"/>
    </source>
</evidence>
<dbReference type="Gene3D" id="3.30.70.270">
    <property type="match status" value="1"/>
</dbReference>
<dbReference type="PROSITE" id="PS50994">
    <property type="entry name" value="INTEGRASE"/>
    <property type="match status" value="1"/>
</dbReference>
<sequence length="527" mass="61153">MEYEFKPSVQPQRRVNPNIKEVVKKEVIKLLDVGLIYPISDSPWVIHVQVVSKKGGMTVVKNEKDEIPIAPKDQEKTTFTCPYGTFAYRRMPFGLCNAPTTFQRCMTAIFHELIEDSMEVFMDDFSVFGSSFDHCLKNLEKMLKRCEETNLVLNWEKCHFHGNMRNRPRAQVLGQRVDKHFKPIHYANKTMNKAQENYTTTEKDLLAVVFAFDKCINYFLPRSYLKTMSSTDHSALRYLFTKQDAKPRLIRWILLLQEFDVEIRDKKGAKNLAADHLSRLENPDLGRLTRAEIRDLFPEEQLTAVSDKNNEPCVTADHPGDIMASPLPGRNISPGDEAPQNYIQVCEIFDVWGIDFMGPFRSSNINKYILVAIDYVSKWVEAQAFPTSDARNVVTFLKRLFVRFGTPKALISDRGTYLCNYQMEKAMKRYGVVHRFSTSYHPQINGQVKNINHALKRILEKTSRNNRKDWSYKLDDALWAFRTAFKTPLGTTPFRIIYGKACHLLVELEHKAYWDIKNCNRTITKMD</sequence>
<protein>
    <submittedName>
        <fullName evidence="8">Reverse transcriptase domain-containing protein</fullName>
    </submittedName>
</protein>
<dbReference type="InterPro" id="IPR036397">
    <property type="entry name" value="RNaseH_sf"/>
</dbReference>
<evidence type="ECO:0000313" key="9">
    <source>
        <dbReference type="Proteomes" id="UP001151760"/>
    </source>
</evidence>
<evidence type="ECO:0000256" key="4">
    <source>
        <dbReference type="ARBA" id="ARBA00022759"/>
    </source>
</evidence>
<evidence type="ECO:0000313" key="8">
    <source>
        <dbReference type="EMBL" id="GJT46481.1"/>
    </source>
</evidence>
<dbReference type="Gene3D" id="3.10.10.10">
    <property type="entry name" value="HIV Type 1 Reverse Transcriptase, subunit A, domain 1"/>
    <property type="match status" value="2"/>
</dbReference>
<keyword evidence="9" id="KW-1185">Reference proteome</keyword>
<dbReference type="Gene3D" id="3.30.420.10">
    <property type="entry name" value="Ribonuclease H-like superfamily/Ribonuclease H"/>
    <property type="match status" value="1"/>
</dbReference>
<dbReference type="PANTHER" id="PTHR37984:SF5">
    <property type="entry name" value="PROTEIN NYNRIN-LIKE"/>
    <property type="match status" value="1"/>
</dbReference>
<keyword evidence="2" id="KW-0548">Nucleotidyltransferase</keyword>
<dbReference type="CDD" id="cd01647">
    <property type="entry name" value="RT_LTR"/>
    <property type="match status" value="1"/>
</dbReference>
<name>A0ABQ5E6L6_9ASTR</name>
<reference evidence="8" key="1">
    <citation type="journal article" date="2022" name="Int. J. Mol. Sci.">
        <title>Draft Genome of Tanacetum Coccineum: Genomic Comparison of Closely Related Tanacetum-Family Plants.</title>
        <authorList>
            <person name="Yamashiro T."/>
            <person name="Shiraishi A."/>
            <person name="Nakayama K."/>
            <person name="Satake H."/>
        </authorList>
    </citation>
    <scope>NUCLEOTIDE SEQUENCE</scope>
</reference>
<dbReference type="Proteomes" id="UP001151760">
    <property type="component" value="Unassembled WGS sequence"/>
</dbReference>
<keyword evidence="3" id="KW-0540">Nuclease</keyword>
<keyword evidence="5" id="KW-0378">Hydrolase</keyword>
<organism evidence="8 9">
    <name type="scientific">Tanacetum coccineum</name>
    <dbReference type="NCBI Taxonomy" id="301880"/>
    <lineage>
        <taxon>Eukaryota</taxon>
        <taxon>Viridiplantae</taxon>
        <taxon>Streptophyta</taxon>
        <taxon>Embryophyta</taxon>
        <taxon>Tracheophyta</taxon>
        <taxon>Spermatophyta</taxon>
        <taxon>Magnoliopsida</taxon>
        <taxon>eudicotyledons</taxon>
        <taxon>Gunneridae</taxon>
        <taxon>Pentapetalae</taxon>
        <taxon>asterids</taxon>
        <taxon>campanulids</taxon>
        <taxon>Asterales</taxon>
        <taxon>Asteraceae</taxon>
        <taxon>Asteroideae</taxon>
        <taxon>Anthemideae</taxon>
        <taxon>Anthemidinae</taxon>
        <taxon>Tanacetum</taxon>
    </lineage>
</organism>
<dbReference type="InterPro" id="IPR050951">
    <property type="entry name" value="Retrovirus_Pol_polyprotein"/>
</dbReference>
<evidence type="ECO:0000256" key="2">
    <source>
        <dbReference type="ARBA" id="ARBA00022695"/>
    </source>
</evidence>
<dbReference type="InterPro" id="IPR041373">
    <property type="entry name" value="RT_RNaseH"/>
</dbReference>
<gene>
    <name evidence="8" type="ORF">Tco_0955196</name>
</gene>
<dbReference type="PANTHER" id="PTHR37984">
    <property type="entry name" value="PROTEIN CBG26694"/>
    <property type="match status" value="1"/>
</dbReference>
<dbReference type="EMBL" id="BQNB010015989">
    <property type="protein sequence ID" value="GJT46481.1"/>
    <property type="molecule type" value="Genomic_DNA"/>
</dbReference>
<reference evidence="8" key="2">
    <citation type="submission" date="2022-01" db="EMBL/GenBank/DDBJ databases">
        <authorList>
            <person name="Yamashiro T."/>
            <person name="Shiraishi A."/>
            <person name="Satake H."/>
            <person name="Nakayama K."/>
        </authorList>
    </citation>
    <scope>NUCLEOTIDE SEQUENCE</scope>
</reference>
<keyword evidence="4" id="KW-0255">Endonuclease</keyword>
<keyword evidence="1" id="KW-0808">Transferase</keyword>
<dbReference type="SUPFAM" id="SSF56672">
    <property type="entry name" value="DNA/RNA polymerases"/>
    <property type="match status" value="1"/>
</dbReference>
<dbReference type="GO" id="GO:0003964">
    <property type="term" value="F:RNA-directed DNA polymerase activity"/>
    <property type="evidence" value="ECO:0007669"/>
    <property type="project" value="UniProtKB-KW"/>
</dbReference>
<evidence type="ECO:0000256" key="3">
    <source>
        <dbReference type="ARBA" id="ARBA00022722"/>
    </source>
</evidence>
<dbReference type="InterPro" id="IPR043128">
    <property type="entry name" value="Rev_trsase/Diguanyl_cyclase"/>
</dbReference>
<dbReference type="InterPro" id="IPR000477">
    <property type="entry name" value="RT_dom"/>
</dbReference>
<feature type="domain" description="Integrase catalytic" evidence="7">
    <location>
        <begin position="335"/>
        <end position="501"/>
    </location>
</feature>
<dbReference type="CDD" id="cd09274">
    <property type="entry name" value="RNase_HI_RT_Ty3"/>
    <property type="match status" value="1"/>
</dbReference>
<proteinExistence type="predicted"/>
<dbReference type="InterPro" id="IPR001584">
    <property type="entry name" value="Integrase_cat-core"/>
</dbReference>
<keyword evidence="6 8" id="KW-0695">RNA-directed DNA polymerase</keyword>
<dbReference type="InterPro" id="IPR043502">
    <property type="entry name" value="DNA/RNA_pol_sf"/>
</dbReference>
<comment type="caution">
    <text evidence="8">The sequence shown here is derived from an EMBL/GenBank/DDBJ whole genome shotgun (WGS) entry which is preliminary data.</text>
</comment>
<dbReference type="Pfam" id="PF17917">
    <property type="entry name" value="RT_RNaseH"/>
    <property type="match status" value="1"/>
</dbReference>
<dbReference type="Pfam" id="PF00078">
    <property type="entry name" value="RVT_1"/>
    <property type="match status" value="1"/>
</dbReference>